<evidence type="ECO:0000256" key="2">
    <source>
        <dbReference type="SAM" id="MobiDB-lite"/>
    </source>
</evidence>
<organism evidence="4 5">
    <name type="scientific">Azorhizobium oxalatiphilum</name>
    <dbReference type="NCBI Taxonomy" id="980631"/>
    <lineage>
        <taxon>Bacteria</taxon>
        <taxon>Pseudomonadati</taxon>
        <taxon>Pseudomonadota</taxon>
        <taxon>Alphaproteobacteria</taxon>
        <taxon>Hyphomicrobiales</taxon>
        <taxon>Xanthobacteraceae</taxon>
        <taxon>Azorhizobium</taxon>
    </lineage>
</organism>
<dbReference type="Gene3D" id="3.30.9.10">
    <property type="entry name" value="D-Amino Acid Oxidase, subunit A, domain 2"/>
    <property type="match status" value="1"/>
</dbReference>
<dbReference type="InterPro" id="IPR036188">
    <property type="entry name" value="FAD/NAD-bd_sf"/>
</dbReference>
<name>A0A917CCE5_9HYPH</name>
<evidence type="ECO:0000313" key="4">
    <source>
        <dbReference type="EMBL" id="GGF83441.1"/>
    </source>
</evidence>
<dbReference type="AlphaFoldDB" id="A0A917CCE5"/>
<keyword evidence="5" id="KW-1185">Reference proteome</keyword>
<sequence>MPAVAPPDLDADACVVGGSIAGLMIALRLARQGLDVLLLERGLITPVRRPAVLAAGTTLWLGDTGNRFSKERARATFDLSLEAMAKALALFDELGVERQGRGLLRVAAAHEMALLDAEAEARDLLGLVELRRWSRDEIEAVTASPRYAGAFYEPHGVLFDMEALGAALTTAAQAAGVRILELTPATAADLGGVRKYVQTSEGRVRANHVVLCAGRGLGRVAPWLAGALGREHWVRGGFAVRTARPDFSGLVAEPGWRGGRFVPSRGELMFEAPTATAVHGEVPAAVALRRRARAVYPELRIRLAEHAGGFSQSRAPHGLPLIGEHRPGVWHAAGLGANGLANAALAADVICAGIIERSRQIDELAAPAPRYAFGTVGRVATTAAFWTSRLRDQWAHMKAEGAARRAEALAATAQGAMPVRHAGGPHERRSTSVHAPQPHPAAGHVAPATRGELAGEGQASSVTTS</sequence>
<gene>
    <name evidence="4" type="primary">ordL3</name>
    <name evidence="4" type="ORF">GCM10007301_49390</name>
</gene>
<evidence type="ECO:0000259" key="3">
    <source>
        <dbReference type="Pfam" id="PF01266"/>
    </source>
</evidence>
<protein>
    <submittedName>
        <fullName evidence="4">Oxidoreductase</fullName>
    </submittedName>
</protein>
<dbReference type="Gene3D" id="3.50.50.60">
    <property type="entry name" value="FAD/NAD(P)-binding domain"/>
    <property type="match status" value="1"/>
</dbReference>
<reference evidence="4" key="1">
    <citation type="journal article" date="2014" name="Int. J. Syst. Evol. Microbiol.">
        <title>Complete genome sequence of Corynebacterium casei LMG S-19264T (=DSM 44701T), isolated from a smear-ripened cheese.</title>
        <authorList>
            <consortium name="US DOE Joint Genome Institute (JGI-PGF)"/>
            <person name="Walter F."/>
            <person name="Albersmeier A."/>
            <person name="Kalinowski J."/>
            <person name="Ruckert C."/>
        </authorList>
    </citation>
    <scope>NUCLEOTIDE SEQUENCE</scope>
    <source>
        <strain evidence="4">CCM 7897</strain>
    </source>
</reference>
<dbReference type="Pfam" id="PF01266">
    <property type="entry name" value="DAO"/>
    <property type="match status" value="1"/>
</dbReference>
<dbReference type="Proteomes" id="UP000606044">
    <property type="component" value="Unassembled WGS sequence"/>
</dbReference>
<feature type="domain" description="FAD dependent oxidoreductase" evidence="3">
    <location>
        <begin position="12"/>
        <end position="350"/>
    </location>
</feature>
<evidence type="ECO:0000313" key="5">
    <source>
        <dbReference type="Proteomes" id="UP000606044"/>
    </source>
</evidence>
<reference evidence="4" key="2">
    <citation type="submission" date="2020-09" db="EMBL/GenBank/DDBJ databases">
        <authorList>
            <person name="Sun Q."/>
            <person name="Sedlacek I."/>
        </authorList>
    </citation>
    <scope>NUCLEOTIDE SEQUENCE</scope>
    <source>
        <strain evidence="4">CCM 7897</strain>
    </source>
</reference>
<comment type="caution">
    <text evidence="4">The sequence shown here is derived from an EMBL/GenBank/DDBJ whole genome shotgun (WGS) entry which is preliminary data.</text>
</comment>
<dbReference type="GO" id="GO:0016491">
    <property type="term" value="F:oxidoreductase activity"/>
    <property type="evidence" value="ECO:0007669"/>
    <property type="project" value="UniProtKB-KW"/>
</dbReference>
<dbReference type="PANTHER" id="PTHR13847">
    <property type="entry name" value="SARCOSINE DEHYDROGENASE-RELATED"/>
    <property type="match status" value="1"/>
</dbReference>
<dbReference type="InterPro" id="IPR006076">
    <property type="entry name" value="FAD-dep_OxRdtase"/>
</dbReference>
<evidence type="ECO:0000256" key="1">
    <source>
        <dbReference type="ARBA" id="ARBA00023002"/>
    </source>
</evidence>
<dbReference type="RefSeq" id="WP_188583541.1">
    <property type="nucleotide sequence ID" value="NZ_BMCT01000009.1"/>
</dbReference>
<dbReference type="EMBL" id="BMCT01000009">
    <property type="protein sequence ID" value="GGF83441.1"/>
    <property type="molecule type" value="Genomic_DNA"/>
</dbReference>
<dbReference type="SUPFAM" id="SSF51905">
    <property type="entry name" value="FAD/NAD(P)-binding domain"/>
    <property type="match status" value="1"/>
</dbReference>
<dbReference type="GO" id="GO:0005737">
    <property type="term" value="C:cytoplasm"/>
    <property type="evidence" value="ECO:0007669"/>
    <property type="project" value="TreeGrafter"/>
</dbReference>
<feature type="region of interest" description="Disordered" evidence="2">
    <location>
        <begin position="416"/>
        <end position="465"/>
    </location>
</feature>
<proteinExistence type="predicted"/>
<accession>A0A917CCE5</accession>
<keyword evidence="1" id="KW-0560">Oxidoreductase</keyword>